<sequence>MTWILLALALLALLALLVAGGSLGISRLMVTRAEPKTHALDDAPAREVVLVLGARVHGDRPSNMLEDRLAAALELYESGRAQKLILSGAHHRDDYDEVTVMRRWLEDRGVPPDDLYLDHAGLRTLDSMVRAREVFGVERLAVVSQDFHLPRAVYLGEQVGMDTIAVVAPAGYRYAEKVHRYNAAREHLARTRAWLDLHLLGTPPRHGGPPIDLGASGRATH</sequence>
<dbReference type="InterPro" id="IPR051599">
    <property type="entry name" value="Cell_Envelope_Assoc"/>
</dbReference>
<proteinExistence type="predicted"/>
<dbReference type="EMBL" id="ABCS01000033">
    <property type="protein sequence ID" value="EDM78214.1"/>
    <property type="molecule type" value="Genomic_DNA"/>
</dbReference>
<comment type="caution">
    <text evidence="2">The sequence shown here is derived from an EMBL/GenBank/DDBJ whole genome shotgun (WGS) entry which is preliminary data.</text>
</comment>
<organism evidence="2 3">
    <name type="scientific">Plesiocystis pacifica SIR-1</name>
    <dbReference type="NCBI Taxonomy" id="391625"/>
    <lineage>
        <taxon>Bacteria</taxon>
        <taxon>Pseudomonadati</taxon>
        <taxon>Myxococcota</taxon>
        <taxon>Polyangia</taxon>
        <taxon>Nannocystales</taxon>
        <taxon>Nannocystaceae</taxon>
        <taxon>Plesiocystis</taxon>
    </lineage>
</organism>
<dbReference type="STRING" id="391625.PPSIR1_08516"/>
<name>A6G780_9BACT</name>
<dbReference type="eggNOG" id="COG2949">
    <property type="taxonomic scope" value="Bacteria"/>
</dbReference>
<protein>
    <recommendedName>
        <fullName evidence="1">DUF218 domain-containing protein</fullName>
    </recommendedName>
</protein>
<dbReference type="PANTHER" id="PTHR30336">
    <property type="entry name" value="INNER MEMBRANE PROTEIN, PROBABLE PERMEASE"/>
    <property type="match status" value="1"/>
</dbReference>
<reference evidence="2 3" key="1">
    <citation type="submission" date="2007-06" db="EMBL/GenBank/DDBJ databases">
        <authorList>
            <person name="Shimkets L."/>
            <person name="Ferriera S."/>
            <person name="Johnson J."/>
            <person name="Kravitz S."/>
            <person name="Beeson K."/>
            <person name="Sutton G."/>
            <person name="Rogers Y.-H."/>
            <person name="Friedman R."/>
            <person name="Frazier M."/>
            <person name="Venter J.C."/>
        </authorList>
    </citation>
    <scope>NUCLEOTIDE SEQUENCE [LARGE SCALE GENOMIC DNA]</scope>
    <source>
        <strain evidence="2 3">SIR-1</strain>
    </source>
</reference>
<evidence type="ECO:0000313" key="3">
    <source>
        <dbReference type="Proteomes" id="UP000005801"/>
    </source>
</evidence>
<dbReference type="OrthoDB" id="9809813at2"/>
<evidence type="ECO:0000313" key="2">
    <source>
        <dbReference type="EMBL" id="EDM78214.1"/>
    </source>
</evidence>
<dbReference type="RefSeq" id="WP_006972575.1">
    <property type="nucleotide sequence ID" value="NZ_ABCS01000033.1"/>
</dbReference>
<gene>
    <name evidence="2" type="ORF">PPSIR1_08516</name>
</gene>
<dbReference type="Proteomes" id="UP000005801">
    <property type="component" value="Unassembled WGS sequence"/>
</dbReference>
<feature type="domain" description="DUF218" evidence="1">
    <location>
        <begin position="48"/>
        <end position="180"/>
    </location>
</feature>
<dbReference type="AlphaFoldDB" id="A6G780"/>
<dbReference type="InterPro" id="IPR003848">
    <property type="entry name" value="DUF218"/>
</dbReference>
<dbReference type="PANTHER" id="PTHR30336:SF6">
    <property type="entry name" value="INTEGRAL MEMBRANE PROTEIN"/>
    <property type="match status" value="1"/>
</dbReference>
<dbReference type="GO" id="GO:0005886">
    <property type="term" value="C:plasma membrane"/>
    <property type="evidence" value="ECO:0007669"/>
    <property type="project" value="TreeGrafter"/>
</dbReference>
<keyword evidence="3" id="KW-1185">Reference proteome</keyword>
<dbReference type="CDD" id="cd06259">
    <property type="entry name" value="YdcF-like"/>
    <property type="match status" value="1"/>
</dbReference>
<evidence type="ECO:0000259" key="1">
    <source>
        <dbReference type="Pfam" id="PF02698"/>
    </source>
</evidence>
<accession>A6G780</accession>
<dbReference type="Pfam" id="PF02698">
    <property type="entry name" value="DUF218"/>
    <property type="match status" value="1"/>
</dbReference>